<dbReference type="Proteomes" id="UP000236664">
    <property type="component" value="Unassembled WGS sequence"/>
</dbReference>
<accession>A0A2K0WT43</accession>
<protein>
    <submittedName>
        <fullName evidence="1">Uncharacterized protein</fullName>
    </submittedName>
</protein>
<reference evidence="1 2" key="1">
    <citation type="submission" date="2017-06" db="EMBL/GenBank/DDBJ databases">
        <title>Genome of Fusarium nygamai isolate CS10214.</title>
        <authorList>
            <person name="Gardiner D.M."/>
            <person name="Obanor F."/>
            <person name="Kazan K."/>
        </authorList>
    </citation>
    <scope>NUCLEOTIDE SEQUENCE [LARGE SCALE GENOMIC DNA]</scope>
    <source>
        <strain evidence="1 2">CS10214</strain>
    </source>
</reference>
<organism evidence="1 2">
    <name type="scientific">Gibberella nygamai</name>
    <name type="common">Bean root rot disease fungus</name>
    <name type="synonym">Fusarium nygamai</name>
    <dbReference type="NCBI Taxonomy" id="42673"/>
    <lineage>
        <taxon>Eukaryota</taxon>
        <taxon>Fungi</taxon>
        <taxon>Dikarya</taxon>
        <taxon>Ascomycota</taxon>
        <taxon>Pezizomycotina</taxon>
        <taxon>Sordariomycetes</taxon>
        <taxon>Hypocreomycetidae</taxon>
        <taxon>Hypocreales</taxon>
        <taxon>Nectriaceae</taxon>
        <taxon>Fusarium</taxon>
        <taxon>Fusarium fujikuroi species complex</taxon>
    </lineage>
</organism>
<evidence type="ECO:0000313" key="2">
    <source>
        <dbReference type="Proteomes" id="UP000236664"/>
    </source>
</evidence>
<comment type="caution">
    <text evidence="1">The sequence shown here is derived from an EMBL/GenBank/DDBJ whole genome shotgun (WGS) entry which is preliminary data.</text>
</comment>
<proteinExistence type="predicted"/>
<gene>
    <name evidence="1" type="ORF">FNYG_01291</name>
</gene>
<keyword evidence="2" id="KW-1185">Reference proteome</keyword>
<sequence>MQYFIPSTADCACGPRTYLSGRYLTEGDSSILSGRNGDKQKGNRVSFAIVDKDGDATFTKVYPSMSN</sequence>
<dbReference type="AlphaFoldDB" id="A0A2K0WT43"/>
<evidence type="ECO:0000313" key="1">
    <source>
        <dbReference type="EMBL" id="PNP85462.1"/>
    </source>
</evidence>
<dbReference type="EMBL" id="MTQA01000019">
    <property type="protein sequence ID" value="PNP85462.1"/>
    <property type="molecule type" value="Genomic_DNA"/>
</dbReference>
<name>A0A2K0WT43_GIBNY</name>